<dbReference type="RefSeq" id="WP_169624362.1">
    <property type="nucleotide sequence ID" value="NZ_JABBNT010000002.1"/>
</dbReference>
<dbReference type="CDD" id="cd00198">
    <property type="entry name" value="vWFA"/>
    <property type="match status" value="1"/>
</dbReference>
<comment type="caution">
    <text evidence="2">The sequence shown here is derived from an EMBL/GenBank/DDBJ whole genome shotgun (WGS) entry which is preliminary data.</text>
</comment>
<dbReference type="InterPro" id="IPR008912">
    <property type="entry name" value="Uncharacterised_CoxE"/>
</dbReference>
<keyword evidence="3" id="KW-1185">Reference proteome</keyword>
<dbReference type="Proteomes" id="UP000539372">
    <property type="component" value="Unassembled WGS sequence"/>
</dbReference>
<dbReference type="PANTHER" id="PTHR39338:SF6">
    <property type="entry name" value="BLL5662 PROTEIN"/>
    <property type="match status" value="1"/>
</dbReference>
<dbReference type="EMBL" id="JABBNT010000002">
    <property type="protein sequence ID" value="NMM44053.1"/>
    <property type="molecule type" value="Genomic_DNA"/>
</dbReference>
<dbReference type="AlphaFoldDB" id="A0A7Y0DYS2"/>
<proteinExistence type="predicted"/>
<dbReference type="Gene3D" id="3.40.50.410">
    <property type="entry name" value="von Willebrand factor, type A domain"/>
    <property type="match status" value="1"/>
</dbReference>
<dbReference type="SUPFAM" id="SSF53300">
    <property type="entry name" value="vWA-like"/>
    <property type="match status" value="1"/>
</dbReference>
<dbReference type="PIRSF" id="PIRSF010256">
    <property type="entry name" value="CoxE_vWa"/>
    <property type="match status" value="1"/>
</dbReference>
<dbReference type="PANTHER" id="PTHR39338">
    <property type="entry name" value="BLL5662 PROTEIN-RELATED"/>
    <property type="match status" value="1"/>
</dbReference>
<accession>A0A7Y0DYS2</accession>
<evidence type="ECO:0000313" key="3">
    <source>
        <dbReference type="Proteomes" id="UP000539372"/>
    </source>
</evidence>
<dbReference type="InterPro" id="IPR011195">
    <property type="entry name" value="UCP010256"/>
</dbReference>
<gene>
    <name evidence="2" type="ORF">HH303_06165</name>
</gene>
<name>A0A7Y0DYS2_9PROT</name>
<feature type="compositionally biased region" description="Acidic residues" evidence="1">
    <location>
        <begin position="138"/>
        <end position="150"/>
    </location>
</feature>
<organism evidence="2 3">
    <name type="scientific">Pacificispira spongiicola</name>
    <dbReference type="NCBI Taxonomy" id="2729598"/>
    <lineage>
        <taxon>Bacteria</taxon>
        <taxon>Pseudomonadati</taxon>
        <taxon>Pseudomonadota</taxon>
        <taxon>Alphaproteobacteria</taxon>
        <taxon>Rhodospirillales</taxon>
        <taxon>Rhodospirillaceae</taxon>
        <taxon>Pacificispira</taxon>
    </lineage>
</organism>
<reference evidence="2 3" key="1">
    <citation type="submission" date="2020-04" db="EMBL/GenBank/DDBJ databases">
        <title>Rhodospirillaceae bacterium KN72 isolated from deep sea.</title>
        <authorList>
            <person name="Zhang D.-C."/>
        </authorList>
    </citation>
    <scope>NUCLEOTIDE SEQUENCE [LARGE SCALE GENOMIC DNA]</scope>
    <source>
        <strain evidence="2 3">KN72</strain>
    </source>
</reference>
<evidence type="ECO:0000313" key="2">
    <source>
        <dbReference type="EMBL" id="NMM44053.1"/>
    </source>
</evidence>
<protein>
    <submittedName>
        <fullName evidence="2">VWA domain-containing protein</fullName>
    </submittedName>
</protein>
<dbReference type="Pfam" id="PF05762">
    <property type="entry name" value="VWA_CoxE"/>
    <property type="match status" value="1"/>
</dbReference>
<feature type="region of interest" description="Disordered" evidence="1">
    <location>
        <begin position="128"/>
        <end position="150"/>
    </location>
</feature>
<dbReference type="InterPro" id="IPR036465">
    <property type="entry name" value="vWFA_dom_sf"/>
</dbReference>
<sequence>MTDKTATPAPDLAPNLVLGEVDGGRLAENIMHFARVLRAAGLPVGPGKVLQALEAVSAVGVADRQDFYWTLHAVFVNRRDQRELFDQAFHFFWRNPNLLEKAMAMMLPAMKGEQPPERPEMATRLQEALAKERPPEEAGSDGEDEEESFDIDASLTWSKSEVLAEKDFEKMTTAELEEARRAIRRLRLAFHPVPSRRFYADPKGHRTDLRATLRRAARSGGDIAKLSMRKRRRRVPPLVVLCDISGSMDRYARMMLHFIHALTNDRDRVHSFLFGTRLTNVTRTMRRKDPDVAVDQCATLVADWAGGTRIGHTLAEFNRDWSRRVLSQGPIVLLISDGLDRDGAAGLEAEMDRLHKSCRSLIWLNPLLRWDGYEPKASGARAMIRHVDSFRPIHNLDSLTKLADALTHGAQRQNLREWKELAA</sequence>
<evidence type="ECO:0000256" key="1">
    <source>
        <dbReference type="SAM" id="MobiDB-lite"/>
    </source>
</evidence>